<feature type="chain" id="PRO_5023968951" description="Hydrophobin" evidence="6">
    <location>
        <begin position="24"/>
        <end position="107"/>
    </location>
</feature>
<keyword evidence="3 6" id="KW-0134">Cell wall</keyword>
<dbReference type="GO" id="GO:0004527">
    <property type="term" value="F:exonuclease activity"/>
    <property type="evidence" value="ECO:0007669"/>
    <property type="project" value="UniProtKB-KW"/>
</dbReference>
<gene>
    <name evidence="7" type="primary">I1RC64</name>
</gene>
<evidence type="ECO:0000256" key="2">
    <source>
        <dbReference type="ARBA" id="ARBA00010446"/>
    </source>
</evidence>
<dbReference type="GO" id="GO:0005199">
    <property type="term" value="F:structural constituent of cell wall"/>
    <property type="evidence" value="ECO:0007669"/>
    <property type="project" value="InterPro"/>
</dbReference>
<evidence type="ECO:0000256" key="3">
    <source>
        <dbReference type="ARBA" id="ARBA00022512"/>
    </source>
</evidence>
<keyword evidence="6" id="KW-0732">Signal</keyword>
<proteinExistence type="inferred from homology"/>
<evidence type="ECO:0000256" key="4">
    <source>
        <dbReference type="ARBA" id="ARBA00022525"/>
    </source>
</evidence>
<keyword evidence="5 6" id="KW-1015">Disulfide bond</keyword>
<dbReference type="InterPro" id="IPR001338">
    <property type="entry name" value="Class_I_Hydrophobin"/>
</dbReference>
<keyword evidence="4 6" id="KW-0964">Secreted</keyword>
<evidence type="ECO:0000313" key="7">
    <source>
        <dbReference type="EMBL" id="VWP01147.1"/>
    </source>
</evidence>
<evidence type="ECO:0000256" key="5">
    <source>
        <dbReference type="ARBA" id="ARBA00023157"/>
    </source>
</evidence>
<keyword evidence="7" id="KW-0269">Exonuclease</keyword>
<dbReference type="EMBL" id="LR729139">
    <property type="protein sequence ID" value="VWP01147.1"/>
    <property type="molecule type" value="Genomic_DNA"/>
</dbReference>
<comment type="subcellular location">
    <subcellularLocation>
        <location evidence="1 6">Secreted</location>
        <location evidence="1 6">Cell wall</location>
    </subcellularLocation>
</comment>
<dbReference type="SMART" id="SM00075">
    <property type="entry name" value="HYDRO"/>
    <property type="match status" value="1"/>
</dbReference>
<dbReference type="GO" id="GO:0009277">
    <property type="term" value="C:fungal-type cell wall"/>
    <property type="evidence" value="ECO:0007669"/>
    <property type="project" value="InterPro"/>
</dbReference>
<comment type="similarity">
    <text evidence="2 6">Belongs to the fungal hydrophobin family.</text>
</comment>
<name>A0A5K1K5H6_9APHY</name>
<dbReference type="CDD" id="cd23507">
    <property type="entry name" value="hydrophobin_I"/>
    <property type="match status" value="1"/>
</dbReference>
<organism evidence="7">
    <name type="scientific">Ganoderma boninense</name>
    <dbReference type="NCBI Taxonomy" id="34458"/>
    <lineage>
        <taxon>Eukaryota</taxon>
        <taxon>Fungi</taxon>
        <taxon>Dikarya</taxon>
        <taxon>Basidiomycota</taxon>
        <taxon>Agaricomycotina</taxon>
        <taxon>Agaricomycetes</taxon>
        <taxon>Polyporales</taxon>
        <taxon>Polyporaceae</taxon>
        <taxon>Ganoderma</taxon>
    </lineage>
</organism>
<dbReference type="AlphaFoldDB" id="A0A5K1K5H6"/>
<evidence type="ECO:0000256" key="1">
    <source>
        <dbReference type="ARBA" id="ARBA00004191"/>
    </source>
</evidence>
<reference evidence="7" key="1">
    <citation type="submission" date="2019-10" db="EMBL/GenBank/DDBJ databases">
        <authorList>
            <person name="Nor Muhammad N."/>
        </authorList>
    </citation>
    <scope>NUCLEOTIDE SEQUENCE</scope>
</reference>
<sequence length="107" mass="10651">MTMIARMLALTLALLPILGGAASTSLAARDTCDSGAGTLLCCDLLASANDPVVVPILASLGIPPSSVDGPVGVTCTPVSSNQACPTQRACCIDNDFDGVVALDCTEA</sequence>
<protein>
    <recommendedName>
        <fullName evidence="6">Hydrophobin</fullName>
    </recommendedName>
</protein>
<feature type="signal peptide" evidence="6">
    <location>
        <begin position="1"/>
        <end position="23"/>
    </location>
</feature>
<dbReference type="Pfam" id="PF01185">
    <property type="entry name" value="Hydrophobin"/>
    <property type="match status" value="1"/>
</dbReference>
<keyword evidence="7" id="KW-0540">Nuclease</keyword>
<keyword evidence="7" id="KW-0378">Hydrolase</keyword>
<accession>A0A5K1K5H6</accession>
<evidence type="ECO:0000256" key="6">
    <source>
        <dbReference type="RuleBase" id="RU365009"/>
    </source>
</evidence>